<dbReference type="GO" id="GO:0000146">
    <property type="term" value="F:microfilament motor activity"/>
    <property type="evidence" value="ECO:0007669"/>
    <property type="project" value="TreeGrafter"/>
</dbReference>
<dbReference type="InterPro" id="IPR036072">
    <property type="entry name" value="MYSc_Myo1"/>
</dbReference>
<keyword evidence="12 17" id="KW-0505">Motor protein</keyword>
<dbReference type="SUPFAM" id="SSF51735">
    <property type="entry name" value="NAD(P)-binding Rossmann-fold domains"/>
    <property type="match status" value="1"/>
</dbReference>
<dbReference type="InterPro" id="IPR055170">
    <property type="entry name" value="GFO_IDH_MocA-like_dom"/>
</dbReference>
<organism evidence="20 21">
    <name type="scientific">Salmo trutta</name>
    <name type="common">Brown trout</name>
    <dbReference type="NCBI Taxonomy" id="8032"/>
    <lineage>
        <taxon>Eukaryota</taxon>
        <taxon>Metazoa</taxon>
        <taxon>Chordata</taxon>
        <taxon>Craniata</taxon>
        <taxon>Vertebrata</taxon>
        <taxon>Euteleostomi</taxon>
        <taxon>Actinopterygii</taxon>
        <taxon>Neopterygii</taxon>
        <taxon>Teleostei</taxon>
        <taxon>Protacanthopterygii</taxon>
        <taxon>Salmoniformes</taxon>
        <taxon>Salmonidae</taxon>
        <taxon>Salmoninae</taxon>
        <taxon>Salmo</taxon>
    </lineage>
</organism>
<evidence type="ECO:0000256" key="10">
    <source>
        <dbReference type="ARBA" id="ARBA00022860"/>
    </source>
</evidence>
<keyword evidence="5" id="KW-0597">Phosphoprotein</keyword>
<dbReference type="PRINTS" id="PR00193">
    <property type="entry name" value="MYOSINHEAVY"/>
</dbReference>
<evidence type="ECO:0000259" key="18">
    <source>
        <dbReference type="PROSITE" id="PS51456"/>
    </source>
</evidence>
<gene>
    <name evidence="20" type="primary">MYO1B</name>
    <name evidence="20" type="synonym">LOC115160970</name>
</gene>
<protein>
    <recommendedName>
        <fullName evidence="15">Unconventional myosin-Ib</fullName>
    </recommendedName>
    <alternativeName>
        <fullName evidence="16">Myosin I alpha</fullName>
    </alternativeName>
</protein>
<evidence type="ECO:0000256" key="15">
    <source>
        <dbReference type="ARBA" id="ARBA00068082"/>
    </source>
</evidence>
<reference evidence="20" key="1">
    <citation type="submission" date="2025-08" db="UniProtKB">
        <authorList>
            <consortium name="Ensembl"/>
        </authorList>
    </citation>
    <scope>IDENTIFICATION</scope>
</reference>
<dbReference type="Pfam" id="PF06017">
    <property type="entry name" value="Myosin_TH1"/>
    <property type="match status" value="1"/>
</dbReference>
<dbReference type="Gene3D" id="1.20.5.190">
    <property type="match status" value="2"/>
</dbReference>
<evidence type="ECO:0000256" key="8">
    <source>
        <dbReference type="ARBA" id="ARBA00022840"/>
    </source>
</evidence>
<dbReference type="PANTHER" id="PTHR13140">
    <property type="entry name" value="MYOSIN"/>
    <property type="match status" value="1"/>
</dbReference>
<dbReference type="Gene3D" id="1.20.58.530">
    <property type="match status" value="1"/>
</dbReference>
<evidence type="ECO:0000259" key="19">
    <source>
        <dbReference type="PROSITE" id="PS51757"/>
    </source>
</evidence>
<dbReference type="GO" id="GO:0006897">
    <property type="term" value="P:endocytosis"/>
    <property type="evidence" value="ECO:0007669"/>
    <property type="project" value="TreeGrafter"/>
</dbReference>
<dbReference type="InterPro" id="IPR036961">
    <property type="entry name" value="Kinesin_motor_dom_sf"/>
</dbReference>
<keyword evidence="9" id="KW-0832">Ubl conjugation</keyword>
<dbReference type="GO" id="GO:0005938">
    <property type="term" value="C:cell cortex"/>
    <property type="evidence" value="ECO:0007669"/>
    <property type="project" value="UniProtKB-SubCell"/>
</dbReference>
<evidence type="ECO:0000256" key="4">
    <source>
        <dbReference type="ARBA" id="ARBA00022499"/>
    </source>
</evidence>
<dbReference type="Gene3D" id="3.30.360.10">
    <property type="entry name" value="Dihydrodipicolinate Reductase, domain 2"/>
    <property type="match status" value="1"/>
</dbReference>
<dbReference type="GO" id="GO:0051015">
    <property type="term" value="F:actin filament binding"/>
    <property type="evidence" value="ECO:0007669"/>
    <property type="project" value="TreeGrafter"/>
</dbReference>
<comment type="similarity">
    <text evidence="3">Belongs to the Gfo/Idh/MocA family.</text>
</comment>
<dbReference type="PROSITE" id="PS50096">
    <property type="entry name" value="IQ"/>
    <property type="match status" value="4"/>
</dbReference>
<dbReference type="Gene3D" id="3.40.50.720">
    <property type="entry name" value="NAD(P)-binding Rossmann-like Domain"/>
    <property type="match status" value="1"/>
</dbReference>
<dbReference type="InterPro" id="IPR036291">
    <property type="entry name" value="NAD(P)-bd_dom_sf"/>
</dbReference>
<dbReference type="Pfam" id="PF00612">
    <property type="entry name" value="IQ"/>
    <property type="match status" value="2"/>
</dbReference>
<dbReference type="Gene3D" id="6.20.240.20">
    <property type="match status" value="1"/>
</dbReference>
<evidence type="ECO:0000256" key="7">
    <source>
        <dbReference type="ARBA" id="ARBA00022741"/>
    </source>
</evidence>
<keyword evidence="6" id="KW-0677">Repeat</keyword>
<dbReference type="GO" id="GO:0030048">
    <property type="term" value="P:actin filament-based movement"/>
    <property type="evidence" value="ECO:0007669"/>
    <property type="project" value="TreeGrafter"/>
</dbReference>
<dbReference type="InterPro" id="IPR000048">
    <property type="entry name" value="IQ_motif_EF-hand-BS"/>
</dbReference>
<dbReference type="CDD" id="cd01378">
    <property type="entry name" value="MYSc_Myo1"/>
    <property type="match status" value="1"/>
</dbReference>
<dbReference type="Gene3D" id="3.40.850.10">
    <property type="entry name" value="Kinesin motor domain"/>
    <property type="match status" value="1"/>
</dbReference>
<dbReference type="InterPro" id="IPR001609">
    <property type="entry name" value="Myosin_head_motor_dom-like"/>
</dbReference>
<dbReference type="FunFam" id="1.20.120.720:FF:000004">
    <property type="entry name" value="unconventional myosin-Ib isoform X1"/>
    <property type="match status" value="1"/>
</dbReference>
<evidence type="ECO:0000256" key="1">
    <source>
        <dbReference type="ARBA" id="ARBA00004544"/>
    </source>
</evidence>
<evidence type="ECO:0000256" key="11">
    <source>
        <dbReference type="ARBA" id="ARBA00023123"/>
    </source>
</evidence>
<dbReference type="FunFam" id="3.40.850.10:FF:000101">
    <property type="entry name" value="Slow myosin heavy chain 2"/>
    <property type="match status" value="1"/>
</dbReference>
<dbReference type="GO" id="GO:0005886">
    <property type="term" value="C:plasma membrane"/>
    <property type="evidence" value="ECO:0007669"/>
    <property type="project" value="TreeGrafter"/>
</dbReference>
<dbReference type="SMART" id="SM00015">
    <property type="entry name" value="IQ"/>
    <property type="match status" value="5"/>
</dbReference>
<proteinExistence type="inferred from homology"/>
<dbReference type="FunFam" id="1.20.58.530:FF:000004">
    <property type="entry name" value="Unconventional myosin ID"/>
    <property type="match status" value="1"/>
</dbReference>
<dbReference type="Ensembl" id="ENSSTUT00000083571.1">
    <property type="protein sequence ID" value="ENSSTUP00000078465.1"/>
    <property type="gene ID" value="ENSSTUG00000034132.1"/>
</dbReference>
<dbReference type="GO" id="GO:0005516">
    <property type="term" value="F:calmodulin binding"/>
    <property type="evidence" value="ECO:0007669"/>
    <property type="project" value="UniProtKB-KW"/>
</dbReference>
<dbReference type="FunFam" id="1.20.5.4820:FF:000013">
    <property type="entry name" value="LOW QUALITY PROTEIN: unconventional myosin-Ib"/>
    <property type="match status" value="1"/>
</dbReference>
<keyword evidence="8 17" id="KW-0067">ATP-binding</keyword>
<sequence>MEVKTSLLDNMIGVGDMVLLEPLNEDSFIENLRNRFDHNEIYTYIGSVVISMNPYRSLPIYTPQKVEEYRNRNFYELSPHIYALADEAYRSLRDQDKDQCILITGESGAGKTEASKLVMSYVAAVCGKGQEVNKVKEQLLQSNPVLEAFGNAKTMRNDNSSRFGKYMDIEFDFKGDPLGGVISNYLLEKSRVCKQPRGERNFHIFYQLLSGASDDTLMKLKLDRDFSKYNYLSLDSANVNGLDDAASFRTVRNAMQIVGFMEAEVQSVLELVAAVLKLGNIEFKPESRINGFDESRVKDKNDLKEMCELLGIEQSVLERAFSYRTVEAKMEKMSTTLNVAQAYYARDALAKNLYSRLFSWLVTRINESIKAQAKTRHKVMGVLDIYGFEIFEDNSFEQFIINYCNEKLQQIFIELTLREEQEEYIREDIEWTNIEYFNNAVICDLIENNQNGILAMLDEECLRPGTVTDDTFLDKLNTICAEHQHFESRLSKNSKFLTDHSLPHSCFRIQHYAGKVLYRVEGFVDKNNDLLYRDLSQAMYKATHSLMRQLFPEGNPAKVNLKRPPTAGFQFKASVGVLMKNLQTKNPNYIRCIKPNDKKVAHIFTDSLVCHQVRYLGLMENVRVRRAGYAFRQPYESCLERYKMLCKKTWPQWRGPTRDGVEVLLTDCSVPSEEFAYGRSKIFIRNPRTLFTLEERRRACLEDLATLIQKIYRGWKSRTHFLLLKKSQVVVAAWYRRYAQQNKYQKIKSATLVMQSFIRGWKARNILRQLKYEKRCKEAVTTIAAYWHGTQARRELRRLKEEARRKHAVAIIWAYWLGLQVRREYRKFFRANAGKKIYDFTIQRIMQKYFLGLKTTTMSPMDNTWPTQPYGFLEGAHTELRRIFHLWRCKKYRGQFTEEKKSVYEEKLEASEIFKDKKALYPSSVSQPFKGDYLEIQKNPKYQKLNGAVEEKVLLADLVNKINRANGKGSPRLFLLTKSNFVLADQKTGQVKASVPLPDLASVSVSTQSDGFFALKLKEGSASASKGDFLLSSEHLIEIITKLHRIGTTAADRDQINIDISDEFLVQFKQDKIVAVAARNLQHAQEFAKKHNIPRAYGSYEELAKDSDIDVVYVGTIHSHHLSTGKLFLTSHKNVLIEKPLAMNLREVLELTNTAKENDVFLMEAIWTRFFPVSVEVGRLLGQGEVGEVQMVRADLGAPLTHIPRLTHRELGGGALLDLGIYCLQFVFMVFNGERPESIQATGYCIDTGVDGTVVLVLKFSGNRMAVCTCSITMMLTNDAVISGTKGTIKVPNHMWCPTSLEVNGEVTQYPLPEPSLPLNFIHSTGLRYEAEEVRQCLLKELKESSGMPWAHSHLLAEVMDEARRQVGVTYNQDNI</sequence>
<dbReference type="PANTHER" id="PTHR13140:SF802">
    <property type="entry name" value="UNCONVENTIONAL MYOSIN-IB ISOFORM X1"/>
    <property type="match status" value="1"/>
</dbReference>
<accession>A0A674C3X8</accession>
<evidence type="ECO:0000256" key="2">
    <source>
        <dbReference type="ARBA" id="ARBA00008314"/>
    </source>
</evidence>
<dbReference type="InParanoid" id="A0A674C3X8"/>
<evidence type="ECO:0000256" key="3">
    <source>
        <dbReference type="ARBA" id="ARBA00010928"/>
    </source>
</evidence>
<comment type="function">
    <text evidence="14">Motor protein that may participate in process critical to neuronal development and function such as cell migration, neurite outgrowth and vesicular transport.</text>
</comment>
<keyword evidence="21" id="KW-1185">Reference proteome</keyword>
<reference evidence="20" key="2">
    <citation type="submission" date="2025-09" db="UniProtKB">
        <authorList>
            <consortium name="Ensembl"/>
        </authorList>
    </citation>
    <scope>IDENTIFICATION</scope>
</reference>
<keyword evidence="11 17" id="KW-0518">Myosin</keyword>
<dbReference type="Pfam" id="PF00063">
    <property type="entry name" value="Myosin_head"/>
    <property type="match status" value="1"/>
</dbReference>
<dbReference type="PROSITE" id="PS51757">
    <property type="entry name" value="TH1"/>
    <property type="match status" value="1"/>
</dbReference>
<dbReference type="GO" id="GO:0005902">
    <property type="term" value="C:microvillus"/>
    <property type="evidence" value="ECO:0007669"/>
    <property type="project" value="TreeGrafter"/>
</dbReference>
<dbReference type="GO" id="GO:0005903">
    <property type="term" value="C:brush border"/>
    <property type="evidence" value="ECO:0007669"/>
    <property type="project" value="TreeGrafter"/>
</dbReference>
<dbReference type="GO" id="GO:0005524">
    <property type="term" value="F:ATP binding"/>
    <property type="evidence" value="ECO:0007669"/>
    <property type="project" value="UniProtKB-UniRule"/>
</dbReference>
<evidence type="ECO:0000256" key="9">
    <source>
        <dbReference type="ARBA" id="ARBA00022843"/>
    </source>
</evidence>
<evidence type="ECO:0000313" key="21">
    <source>
        <dbReference type="Proteomes" id="UP000472277"/>
    </source>
</evidence>
<evidence type="ECO:0000256" key="13">
    <source>
        <dbReference type="ARBA" id="ARBA00023203"/>
    </source>
</evidence>
<dbReference type="FunFam" id="1.10.10.820:FF:000001">
    <property type="entry name" value="Myosin heavy chain"/>
    <property type="match status" value="1"/>
</dbReference>
<dbReference type="InterPro" id="IPR010926">
    <property type="entry name" value="Myosin_TH1"/>
</dbReference>
<evidence type="ECO:0000256" key="16">
    <source>
        <dbReference type="ARBA" id="ARBA00083826"/>
    </source>
</evidence>
<dbReference type="Gene3D" id="1.10.10.820">
    <property type="match status" value="1"/>
</dbReference>
<comment type="subcellular location">
    <subcellularLocation>
        <location evidence="1">Cytoplasm</location>
        <location evidence="1">Cell cortex</location>
    </subcellularLocation>
</comment>
<evidence type="ECO:0000256" key="17">
    <source>
        <dbReference type="PROSITE-ProRule" id="PRU00782"/>
    </source>
</evidence>
<feature type="region of interest" description="Actin-binding" evidence="17">
    <location>
        <begin position="575"/>
        <end position="597"/>
    </location>
</feature>
<feature type="domain" description="Myosin motor" evidence="18">
    <location>
        <begin position="12"/>
        <end position="698"/>
    </location>
</feature>
<dbReference type="SUPFAM" id="SSF55347">
    <property type="entry name" value="Glyceraldehyde-3-phosphate dehydrogenase-like, C-terminal domain"/>
    <property type="match status" value="1"/>
</dbReference>
<dbReference type="InterPro" id="IPR027417">
    <property type="entry name" value="P-loop_NTPase"/>
</dbReference>
<feature type="domain" description="TH1" evidence="19">
    <location>
        <begin position="918"/>
        <end position="1106"/>
    </location>
</feature>
<name>A0A674C3X8_SALTR</name>
<dbReference type="Gene3D" id="1.20.120.720">
    <property type="entry name" value="Myosin VI head, motor domain, U50 subdomain"/>
    <property type="match status" value="1"/>
</dbReference>
<evidence type="ECO:0000256" key="5">
    <source>
        <dbReference type="ARBA" id="ARBA00022553"/>
    </source>
</evidence>
<dbReference type="SMART" id="SM00242">
    <property type="entry name" value="MYSc"/>
    <property type="match status" value="1"/>
</dbReference>
<keyword evidence="4" id="KW-1017">Isopeptide bond</keyword>
<dbReference type="FunFam" id="1.20.5.190:FF:000007">
    <property type="entry name" value="Myosin-ib isoform 2"/>
    <property type="match status" value="1"/>
</dbReference>
<keyword evidence="7 17" id="KW-0547">Nucleotide-binding</keyword>
<dbReference type="Pfam" id="PF22725">
    <property type="entry name" value="GFO_IDH_MocA_C3"/>
    <property type="match status" value="1"/>
</dbReference>
<comment type="similarity">
    <text evidence="2 17">Belongs to the TRAFAC class myosin-kinesin ATPase superfamily. Myosin family.</text>
</comment>
<dbReference type="GO" id="GO:0016459">
    <property type="term" value="C:myosin complex"/>
    <property type="evidence" value="ECO:0007669"/>
    <property type="project" value="UniProtKB-KW"/>
</dbReference>
<dbReference type="SUPFAM" id="SSF52540">
    <property type="entry name" value="P-loop containing nucleoside triphosphate hydrolases"/>
    <property type="match status" value="2"/>
</dbReference>
<keyword evidence="13 17" id="KW-0009">Actin-binding</keyword>
<dbReference type="GO" id="GO:0007015">
    <property type="term" value="P:actin filament organization"/>
    <property type="evidence" value="ECO:0007669"/>
    <property type="project" value="TreeGrafter"/>
</dbReference>
<evidence type="ECO:0000256" key="14">
    <source>
        <dbReference type="ARBA" id="ARBA00058091"/>
    </source>
</evidence>
<evidence type="ECO:0000256" key="12">
    <source>
        <dbReference type="ARBA" id="ARBA00023175"/>
    </source>
</evidence>
<dbReference type="Proteomes" id="UP000472277">
    <property type="component" value="Chromosome 24"/>
</dbReference>
<evidence type="ECO:0000256" key="6">
    <source>
        <dbReference type="ARBA" id="ARBA00022737"/>
    </source>
</evidence>
<dbReference type="GeneTree" id="ENSGT00940000155752"/>
<dbReference type="PROSITE" id="PS51456">
    <property type="entry name" value="MYOSIN_MOTOR"/>
    <property type="match status" value="1"/>
</dbReference>
<evidence type="ECO:0000313" key="20">
    <source>
        <dbReference type="Ensembl" id="ENSSTUP00000078465.1"/>
    </source>
</evidence>
<feature type="binding site" evidence="17">
    <location>
        <begin position="105"/>
        <end position="112"/>
    </location>
    <ligand>
        <name>ATP</name>
        <dbReference type="ChEBI" id="CHEBI:30616"/>
    </ligand>
</feature>
<keyword evidence="10" id="KW-0112">Calmodulin-binding</keyword>